<dbReference type="InterPro" id="IPR005674">
    <property type="entry name" value="CocE/Ser_esterase"/>
</dbReference>
<name>A0ABP8Y6D7_9ACTN</name>
<keyword evidence="1 4" id="KW-0378">Hydrolase</keyword>
<dbReference type="EMBL" id="BAABKN010000001">
    <property type="protein sequence ID" value="GAA4722139.1"/>
    <property type="molecule type" value="Genomic_DNA"/>
</dbReference>
<evidence type="ECO:0000256" key="2">
    <source>
        <dbReference type="SAM" id="MobiDB-lite"/>
    </source>
</evidence>
<sequence>MSTYEYRFRPPKMTPESRGGAKPNHRLGIEDGMVVERDVRVETRFGDGVYLDVYRPSSDEPAPVLVSWMPYGKHNPLPIQKIFPDSGVKDEWTSKHTAFESPDPVYWTQHGYAIVLIDLPGTWNSEGRATYCSPEEALAYYDLIEWAGVQPWSSGKVGLSGVSYLTTSQWFVAALKPPHLAAINPFEGWNDTYREVVRHGGIPSSWFWPYLWDRWGASRTEIEDLEAETAEHPFFDDFWRSKAAKLDEIETPAYVVASWTDQGLHTRGTLEGFKQISSRQKWLEVHGQKKWAYYYDPDSVERQRTFFDHFLKGADNELSSWPPVRVEVRSRIGESEIRTDQQWPLPETDYRFLYLDAAQGSLNWGPAAEVSTVAYDGAGSGPGSHRAEFEVVFDEATELVGHMKATLHMSAEKTTEMDVFVSVWKFDAAGQVVTFPFYGNFVDGPVALGWIRSSHRELDQEKSTPFQPVLAHQRLLDLEPDKPTRLEIEVLPSGTSFAAGDRLRLIIQGTDLNRYPKPKVFARHEDTVNEGMHVLHTGGQYDSHLLIPMVTRRSGDL</sequence>
<dbReference type="Pfam" id="PF02129">
    <property type="entry name" value="Peptidase_S15"/>
    <property type="match status" value="1"/>
</dbReference>
<feature type="region of interest" description="Disordered" evidence="2">
    <location>
        <begin position="1"/>
        <end position="26"/>
    </location>
</feature>
<accession>A0ABP8Y6D7</accession>
<evidence type="ECO:0000313" key="5">
    <source>
        <dbReference type="Proteomes" id="UP001499882"/>
    </source>
</evidence>
<proteinExistence type="predicted"/>
<dbReference type="InterPro" id="IPR013736">
    <property type="entry name" value="Xaa-Pro_dipept_C"/>
</dbReference>
<dbReference type="SUPFAM" id="SSF49785">
    <property type="entry name" value="Galactose-binding domain-like"/>
    <property type="match status" value="1"/>
</dbReference>
<comment type="caution">
    <text evidence="4">The sequence shown here is derived from an EMBL/GenBank/DDBJ whole genome shotgun (WGS) entry which is preliminary data.</text>
</comment>
<evidence type="ECO:0000259" key="3">
    <source>
        <dbReference type="SMART" id="SM00939"/>
    </source>
</evidence>
<dbReference type="Gene3D" id="1.10.3020.20">
    <property type="match status" value="1"/>
</dbReference>
<keyword evidence="5" id="KW-1185">Reference proteome</keyword>
<dbReference type="SMART" id="SM00939">
    <property type="entry name" value="PepX_C"/>
    <property type="match status" value="1"/>
</dbReference>
<dbReference type="GO" id="GO:0016787">
    <property type="term" value="F:hydrolase activity"/>
    <property type="evidence" value="ECO:0007669"/>
    <property type="project" value="UniProtKB-KW"/>
</dbReference>
<gene>
    <name evidence="4" type="ORF">GCM10023350_00200</name>
</gene>
<feature type="domain" description="Xaa-Pro dipeptidyl-peptidase C-terminal" evidence="3">
    <location>
        <begin position="304"/>
        <end position="546"/>
    </location>
</feature>
<dbReference type="NCBIfam" id="TIGR00976">
    <property type="entry name" value="CocE_NonD"/>
    <property type="match status" value="1"/>
</dbReference>
<dbReference type="InterPro" id="IPR008979">
    <property type="entry name" value="Galactose-bd-like_sf"/>
</dbReference>
<evidence type="ECO:0000313" key="4">
    <source>
        <dbReference type="EMBL" id="GAA4722139.1"/>
    </source>
</evidence>
<dbReference type="RefSeq" id="WP_345524453.1">
    <property type="nucleotide sequence ID" value="NZ_BAABKN010000001.1"/>
</dbReference>
<dbReference type="Gene3D" id="2.60.120.260">
    <property type="entry name" value="Galactose-binding domain-like"/>
    <property type="match status" value="1"/>
</dbReference>
<reference evidence="5" key="1">
    <citation type="journal article" date="2019" name="Int. J. Syst. Evol. Microbiol.">
        <title>The Global Catalogue of Microorganisms (GCM) 10K type strain sequencing project: providing services to taxonomists for standard genome sequencing and annotation.</title>
        <authorList>
            <consortium name="The Broad Institute Genomics Platform"/>
            <consortium name="The Broad Institute Genome Sequencing Center for Infectious Disease"/>
            <person name="Wu L."/>
            <person name="Ma J."/>
        </authorList>
    </citation>
    <scope>NUCLEOTIDE SEQUENCE [LARGE SCALE GENOMIC DNA]</scope>
    <source>
        <strain evidence="5">JCM 18532</strain>
    </source>
</reference>
<dbReference type="Pfam" id="PF08530">
    <property type="entry name" value="PepX_C"/>
    <property type="match status" value="1"/>
</dbReference>
<dbReference type="SUPFAM" id="SSF53474">
    <property type="entry name" value="alpha/beta-Hydrolases"/>
    <property type="match status" value="1"/>
</dbReference>
<dbReference type="Proteomes" id="UP001499882">
    <property type="component" value="Unassembled WGS sequence"/>
</dbReference>
<dbReference type="InterPro" id="IPR000383">
    <property type="entry name" value="Xaa-Pro-like_dom"/>
</dbReference>
<dbReference type="Gene3D" id="3.40.50.1820">
    <property type="entry name" value="alpha/beta hydrolase"/>
    <property type="match status" value="1"/>
</dbReference>
<dbReference type="InterPro" id="IPR029058">
    <property type="entry name" value="AB_hydrolase_fold"/>
</dbReference>
<protein>
    <submittedName>
        <fullName evidence="4">CocE/NonD family hydrolase</fullName>
    </submittedName>
</protein>
<dbReference type="PANTHER" id="PTHR43056">
    <property type="entry name" value="PEPTIDASE S9 PROLYL OLIGOPEPTIDASE"/>
    <property type="match status" value="1"/>
</dbReference>
<evidence type="ECO:0000256" key="1">
    <source>
        <dbReference type="ARBA" id="ARBA00022801"/>
    </source>
</evidence>
<organism evidence="4 5">
    <name type="scientific">Nocardioides endophyticus</name>
    <dbReference type="NCBI Taxonomy" id="1353775"/>
    <lineage>
        <taxon>Bacteria</taxon>
        <taxon>Bacillati</taxon>
        <taxon>Actinomycetota</taxon>
        <taxon>Actinomycetes</taxon>
        <taxon>Propionibacteriales</taxon>
        <taxon>Nocardioidaceae</taxon>
        <taxon>Nocardioides</taxon>
    </lineage>
</organism>
<dbReference type="InterPro" id="IPR050585">
    <property type="entry name" value="Xaa-Pro_dipeptidyl-ppase/CocE"/>
</dbReference>
<dbReference type="PANTHER" id="PTHR43056:SF10">
    <property type="entry name" value="COCE_NOND FAMILY, PUTATIVE (AFU_ORTHOLOGUE AFUA_7G00600)-RELATED"/>
    <property type="match status" value="1"/>
</dbReference>